<sequence>MNAPPAWMPSALQGATVLPAGVHWDAVRLPLGRGMPVVDVLPTTPVIRNQATMPAGSLAWLIPVGSADTWPDLRQVDVLRGTRAGRRLTVPAATEVWTRWDGGPATSWRIPPRGQPLADPAALLAALDRVLGGALR</sequence>
<dbReference type="AlphaFoldDB" id="A0A5N6AG83"/>
<protein>
    <submittedName>
        <fullName evidence="1">Uncharacterized protein</fullName>
    </submittedName>
</protein>
<comment type="caution">
    <text evidence="1">The sequence shown here is derived from an EMBL/GenBank/DDBJ whole genome shotgun (WGS) entry which is preliminary data.</text>
</comment>
<dbReference type="Proteomes" id="UP000314251">
    <property type="component" value="Unassembled WGS sequence"/>
</dbReference>
<accession>A0A5N6AG83</accession>
<reference evidence="1" key="1">
    <citation type="submission" date="2019-10" db="EMBL/GenBank/DDBJ databases">
        <title>Nonomuraea sp. nov., isolated from Phyllanthus amarus.</title>
        <authorList>
            <person name="Klykleung N."/>
            <person name="Tanasupawat S."/>
        </authorList>
    </citation>
    <scope>NUCLEOTIDE SEQUENCE [LARGE SCALE GENOMIC DNA]</scope>
    <source>
        <strain evidence="1">3MP-10</strain>
    </source>
</reference>
<dbReference type="EMBL" id="VDLY02000005">
    <property type="protein sequence ID" value="KAB8167073.1"/>
    <property type="molecule type" value="Genomic_DNA"/>
</dbReference>
<dbReference type="RefSeq" id="WP_139667227.1">
    <property type="nucleotide sequence ID" value="NZ_VDLY02000005.1"/>
</dbReference>
<evidence type="ECO:0000313" key="1">
    <source>
        <dbReference type="EMBL" id="KAB8167073.1"/>
    </source>
</evidence>
<name>A0A5N6AG83_9ACTN</name>
<proteinExistence type="predicted"/>
<organism evidence="1 2">
    <name type="scientific">Streptomyces mimosae</name>
    <dbReference type="NCBI Taxonomy" id="2586635"/>
    <lineage>
        <taxon>Bacteria</taxon>
        <taxon>Bacillati</taxon>
        <taxon>Actinomycetota</taxon>
        <taxon>Actinomycetes</taxon>
        <taxon>Kitasatosporales</taxon>
        <taxon>Streptomycetaceae</taxon>
        <taxon>Streptomyces</taxon>
    </lineage>
</organism>
<keyword evidence="2" id="KW-1185">Reference proteome</keyword>
<evidence type="ECO:0000313" key="2">
    <source>
        <dbReference type="Proteomes" id="UP000314251"/>
    </source>
</evidence>
<gene>
    <name evidence="1" type="ORF">FH607_009225</name>
</gene>
<dbReference type="OrthoDB" id="3872852at2"/>